<keyword evidence="2" id="KW-1185">Reference proteome</keyword>
<accession>A0A7W6NYK9</accession>
<dbReference type="EMBL" id="JACIEH010000003">
    <property type="protein sequence ID" value="MBB4100463.1"/>
    <property type="molecule type" value="Genomic_DNA"/>
</dbReference>
<reference evidence="1 2" key="1">
    <citation type="submission" date="2020-08" db="EMBL/GenBank/DDBJ databases">
        <title>Genomic Encyclopedia of Type Strains, Phase IV (KMG-IV): sequencing the most valuable type-strain genomes for metagenomic binning, comparative biology and taxonomic classification.</title>
        <authorList>
            <person name="Goeker M."/>
        </authorList>
    </citation>
    <scope>NUCLEOTIDE SEQUENCE [LARGE SCALE GENOMIC DNA]</scope>
    <source>
        <strain evidence="1 2">DSM 101806</strain>
    </source>
</reference>
<name>A0A7W6NYK9_9SPHN</name>
<protein>
    <submittedName>
        <fullName evidence="1">Uncharacterized protein</fullName>
    </submittedName>
</protein>
<dbReference type="AlphaFoldDB" id="A0A7W6NYK9"/>
<comment type="caution">
    <text evidence="1">The sequence shown here is derived from an EMBL/GenBank/DDBJ whole genome shotgun (WGS) entry which is preliminary data.</text>
</comment>
<sequence length="69" mass="7344">MTANEKRLLLALAWMCEQYIGSGEQTALDHECMGAGEDAVELLVEYGLVSPSGRGGTWTDTGRALLAEG</sequence>
<dbReference type="RefSeq" id="WP_183999753.1">
    <property type="nucleotide sequence ID" value="NZ_JACIEH010000003.1"/>
</dbReference>
<gene>
    <name evidence="1" type="ORF">GGR46_004035</name>
</gene>
<evidence type="ECO:0000313" key="2">
    <source>
        <dbReference type="Proteomes" id="UP000557392"/>
    </source>
</evidence>
<proteinExistence type="predicted"/>
<organism evidence="1 2">
    <name type="scientific">Sphingomonas kyeonggiensis</name>
    <dbReference type="NCBI Taxonomy" id="1268553"/>
    <lineage>
        <taxon>Bacteria</taxon>
        <taxon>Pseudomonadati</taxon>
        <taxon>Pseudomonadota</taxon>
        <taxon>Alphaproteobacteria</taxon>
        <taxon>Sphingomonadales</taxon>
        <taxon>Sphingomonadaceae</taxon>
        <taxon>Sphingomonas</taxon>
    </lineage>
</organism>
<dbReference type="Proteomes" id="UP000557392">
    <property type="component" value="Unassembled WGS sequence"/>
</dbReference>
<evidence type="ECO:0000313" key="1">
    <source>
        <dbReference type="EMBL" id="MBB4100463.1"/>
    </source>
</evidence>